<feature type="compositionally biased region" description="Basic and acidic residues" evidence="1">
    <location>
        <begin position="1654"/>
        <end position="1663"/>
    </location>
</feature>
<evidence type="ECO:0000256" key="1">
    <source>
        <dbReference type="SAM" id="MobiDB-lite"/>
    </source>
</evidence>
<feature type="region of interest" description="Disordered" evidence="1">
    <location>
        <begin position="1348"/>
        <end position="1382"/>
    </location>
</feature>
<name>A0A517L9C8_9PEZI</name>
<proteinExistence type="predicted"/>
<dbReference type="Proteomes" id="UP000316270">
    <property type="component" value="Chromosome 7"/>
</dbReference>
<accession>A0A517L9C8</accession>
<feature type="compositionally biased region" description="Pro residues" evidence="1">
    <location>
        <begin position="21"/>
        <end position="31"/>
    </location>
</feature>
<gene>
    <name evidence="3" type="ORF">FKW77_005746</name>
</gene>
<dbReference type="InterPro" id="IPR016024">
    <property type="entry name" value="ARM-type_fold"/>
</dbReference>
<feature type="compositionally biased region" description="Basic residues" evidence="1">
    <location>
        <begin position="1361"/>
        <end position="1371"/>
    </location>
</feature>
<feature type="region of interest" description="Disordered" evidence="1">
    <location>
        <begin position="109"/>
        <end position="128"/>
    </location>
</feature>
<evidence type="ECO:0000313" key="4">
    <source>
        <dbReference type="Proteomes" id="UP000316270"/>
    </source>
</evidence>
<feature type="compositionally biased region" description="Polar residues" evidence="1">
    <location>
        <begin position="1289"/>
        <end position="1313"/>
    </location>
</feature>
<feature type="compositionally biased region" description="Polar residues" evidence="1">
    <location>
        <begin position="1552"/>
        <end position="1572"/>
    </location>
</feature>
<feature type="compositionally biased region" description="Polar residues" evidence="1">
    <location>
        <begin position="1348"/>
        <end position="1360"/>
    </location>
</feature>
<dbReference type="STRING" id="50376.A0A517L9C8"/>
<feature type="region of interest" description="Disordered" evidence="1">
    <location>
        <begin position="1262"/>
        <end position="1326"/>
    </location>
</feature>
<feature type="compositionally biased region" description="Basic and acidic residues" evidence="1">
    <location>
        <begin position="1588"/>
        <end position="1598"/>
    </location>
</feature>
<sequence length="1765" mass="197574">MSPLIDESLVPGFQVRSTTPPSSPPTFPPSPTTATRSSPPIDIENLLDIDSVLDEADRFLGGISPSAVVHAVLPKTSKVAIHLQTTPPSSIAASSPTKRRVTFWETPTSQKWSDGVTPQHSPSSKRRRGLIPKPILKQRSPPAVCDPRTKMAEALKTLATANVDNCLAQYNGLQDILRMVDTCPEIDTLFTTSKKELLKFVARDMIVRVETTQVQLNLARNVIEFLPLLVNRLGFEDGAKQECGKILDRSLDYLEIPESSFTERSGKTAKMQKSHGFQLSNLTRLHLQFWTGQTLTNSLTEQHVRRINGVLERHWRKAEEAAKARDEDPTNKVESTYEKASSVQARLRVLQKLLHQVPVLMTKDAKRWLVRLLEETINPRHPEVRKIATDIGITTASEMGCRKEVAQAMLSIMTNASKSKDRNYVQRRVVCLHKRLNGKDIDKDLVPDSWVFPLLYMQHADVRSQAWSQLAAYREVIKDCFKTEILNRKLACWEALRKLISAEFGNGHDKHRLQEIWQWLQNWIPIHFERATEDDFANPLFVSSVYTYLRVLQKALPATHWQPAEETYLDQVWELCVVSVMNKMEQRGNTRAHKTLACRILASLFQKPGTGGFNDIWMEHEEFGPGLKDVQVFNATWARSRLPQILEVMLPLLEYDILSGEGREMNDDLQLPFTRMWAALLQTISNTHNNMGFTSSGRKEFKKVMAHVTNHLTSLWITSVSSPNPDFGISSFFSNLFAAVDALEPSNFAQNHIFSINGGSCDASSPSHKGQKAQSPSLHLSALIVRSLFSKSKLCDNINLQLSLARLWSCCLASRNSLAEQLEYLHSLSECIHSAIQKEGTADHGCKQAKLVFTPILKLATDAFLATSTGTPGPTFNRQPCEHIQRVIEIVFSCTTPNTKQMQDLYSAMVSSIKAETFSLSKAKSTDAAHTAPTGDTAVAIILTGPYTRLVLRLLNDTHSAEPQPTLKFLLEFVTTIVRHDRRPISRAEFKIGRALFETAKERVLARTIEQHYSEFHQTVNKAISMLYSQHGTAPKIDTSRMLADFIDALVDHVIRTPSPRHNITSFVQDGLSVLTRDDRSKFAAKSILAGKIEHLWKLVGDQMATEVSLNKQKWLKEHDVLLAAGISSPLPAVSCWARNFWHTHFDKADLTPASEVANALDRPQIIQPVVSTIPAPREQSDEDGGLGSSDEEHALPEAAARPVRSSAVRTDIKSPMQSTLDAEIPSSPPVRAARQYLSPTKQGARSLFDPQNDPLEHIPSTPILAPGLDEENIPSSPIVSSERRRSLVSHNPRSQTSIKSPHTFGQGTTIPFSSPAAISPHRTHQGAVIQIREDDITGSAVPSFNELHSSAASETSQPSKKGRGRPRKSSSQKASSQMLSKAPTNPFVTAYKWRNLFHKHRPHISSVFQDHDPDGSHRYWMETALDFHKVVATQCDYIEKFFGAAPFDIWTTDCAPSHWSEELINSVAELATAIRNGAAVSEMVTRVRDVRDKRIADSDPVNDRIAAEDVEEVVAELRDAELTPGGSGRKRKRGMEAEMTVSQPRRKRNQSTHFEPQGSQEPTSSRYSTRARSGPSKDTSRIASIKIRPEKTPDKPGWKGWVAYSESPEPEPEDFELLDKKKHTCKRKSELEEVAEMARPSGKRFKLGPPSTPERDGIEIRSDPIVNVTPGDPAGRNVEKGLARKQHGDRNASKDDVEKNTTRGSRAGLEGTQRKKGSPAAWLQRFKDMITDIPMYLWKPRDQQEARETLDQAWEKIEENKPRK</sequence>
<feature type="region of interest" description="Disordered" evidence="1">
    <location>
        <begin position="1"/>
        <end position="40"/>
    </location>
</feature>
<reference evidence="3 4" key="1">
    <citation type="submission" date="2019-07" db="EMBL/GenBank/DDBJ databases">
        <title>Finished genome of Venturia effusa.</title>
        <authorList>
            <person name="Young C.A."/>
            <person name="Cox M.P."/>
            <person name="Ganley A.R.D."/>
            <person name="David W.J."/>
        </authorList>
    </citation>
    <scope>NUCLEOTIDE SEQUENCE [LARGE SCALE GENOMIC DNA]</scope>
    <source>
        <strain evidence="4">albino</strain>
    </source>
</reference>
<dbReference type="EMBL" id="CP042191">
    <property type="protein sequence ID" value="QDS72243.1"/>
    <property type="molecule type" value="Genomic_DNA"/>
</dbReference>
<feature type="compositionally biased region" description="Polar residues" evidence="1">
    <location>
        <begin position="109"/>
        <end position="122"/>
    </location>
</feature>
<feature type="compositionally biased region" description="Basic and acidic residues" evidence="1">
    <location>
        <begin position="1678"/>
        <end position="1702"/>
    </location>
</feature>
<evidence type="ECO:0000313" key="3">
    <source>
        <dbReference type="EMBL" id="QDS72243.1"/>
    </source>
</evidence>
<dbReference type="Pfam" id="PF12231">
    <property type="entry name" value="Rif1_N"/>
    <property type="match status" value="1"/>
</dbReference>
<feature type="compositionally biased region" description="Low complexity" evidence="1">
    <location>
        <begin position="1372"/>
        <end position="1382"/>
    </location>
</feature>
<dbReference type="OrthoDB" id="3910772at2759"/>
<feature type="compositionally biased region" description="Low complexity" evidence="1">
    <location>
        <begin position="1199"/>
        <end position="1210"/>
    </location>
</feature>
<feature type="domain" description="Telomere-associated protein Rif1 N-terminal" evidence="2">
    <location>
        <begin position="332"/>
        <end position="576"/>
    </location>
</feature>
<organism evidence="3 4">
    <name type="scientific">Venturia effusa</name>
    <dbReference type="NCBI Taxonomy" id="50376"/>
    <lineage>
        <taxon>Eukaryota</taxon>
        <taxon>Fungi</taxon>
        <taxon>Dikarya</taxon>
        <taxon>Ascomycota</taxon>
        <taxon>Pezizomycotina</taxon>
        <taxon>Dothideomycetes</taxon>
        <taxon>Pleosporomycetidae</taxon>
        <taxon>Venturiales</taxon>
        <taxon>Venturiaceae</taxon>
        <taxon>Venturia</taxon>
    </lineage>
</organism>
<dbReference type="InterPro" id="IPR022031">
    <property type="entry name" value="Rif1_N"/>
</dbReference>
<keyword evidence="4" id="KW-1185">Reference proteome</keyword>
<dbReference type="SUPFAM" id="SSF48371">
    <property type="entry name" value="ARM repeat"/>
    <property type="match status" value="1"/>
</dbReference>
<feature type="region of interest" description="Disordered" evidence="1">
    <location>
        <begin position="1519"/>
        <end position="1721"/>
    </location>
</feature>
<feature type="region of interest" description="Disordered" evidence="1">
    <location>
        <begin position="1171"/>
        <end position="1231"/>
    </location>
</feature>
<protein>
    <recommendedName>
        <fullName evidence="2">Telomere-associated protein Rif1 N-terminal domain-containing protein</fullName>
    </recommendedName>
</protein>
<evidence type="ECO:0000259" key="2">
    <source>
        <dbReference type="Pfam" id="PF12231"/>
    </source>
</evidence>